<sequence length="348" mass="37151">MYEHIADALTLPALINYRENRYVLRFESMKVASALAAVEELLSTGTVDAGTTLVDSSSGIYAYALALACHKHNLNCHIVGSTTIDATLKAQLRILGATLEQVKPSASMKLDQSLRVARIQEYLAEHPTAHWMRQYHDRVHYLGYQSIARTIAGEISASRVNLIGGVGSGASTGGLAEVLRKEVDLVRVTGIQPFGSISFGSEAVSDPSILIAGIGSAIPFGNISYEAFDRIDWVSFDCARSGAIRLLEDTGIFAGLSTGAGYAVAHDVGLHEPDVPLVLVAADTGHRYLDAVYAPGLPAPLPLESLRPNQIAEFTDLALPWSTMDWKRRPFTPAAPGAPAAPGDEVTA</sequence>
<accession>A0ABP5CXA3</accession>
<evidence type="ECO:0000256" key="2">
    <source>
        <dbReference type="ARBA" id="ARBA00022898"/>
    </source>
</evidence>
<gene>
    <name evidence="4" type="ORF">GCM10009754_50500</name>
</gene>
<dbReference type="SUPFAM" id="SSF53686">
    <property type="entry name" value="Tryptophan synthase beta subunit-like PLP-dependent enzymes"/>
    <property type="match status" value="1"/>
</dbReference>
<reference evidence="5" key="1">
    <citation type="journal article" date="2019" name="Int. J. Syst. Evol. Microbiol.">
        <title>The Global Catalogue of Microorganisms (GCM) 10K type strain sequencing project: providing services to taxonomists for standard genome sequencing and annotation.</title>
        <authorList>
            <consortium name="The Broad Institute Genomics Platform"/>
            <consortium name="The Broad Institute Genome Sequencing Center for Infectious Disease"/>
            <person name="Wu L."/>
            <person name="Ma J."/>
        </authorList>
    </citation>
    <scope>NUCLEOTIDE SEQUENCE [LARGE SCALE GENOMIC DNA]</scope>
    <source>
        <strain evidence="5">JCM 14545</strain>
    </source>
</reference>
<evidence type="ECO:0000259" key="3">
    <source>
        <dbReference type="Pfam" id="PF00291"/>
    </source>
</evidence>
<comment type="caution">
    <text evidence="4">The sequence shown here is derived from an EMBL/GenBank/DDBJ whole genome shotgun (WGS) entry which is preliminary data.</text>
</comment>
<protein>
    <submittedName>
        <fullName evidence="4">Cysteine synthase family protein</fullName>
    </submittedName>
</protein>
<dbReference type="Pfam" id="PF00291">
    <property type="entry name" value="PALP"/>
    <property type="match status" value="1"/>
</dbReference>
<organism evidence="4 5">
    <name type="scientific">Amycolatopsis minnesotensis</name>
    <dbReference type="NCBI Taxonomy" id="337894"/>
    <lineage>
        <taxon>Bacteria</taxon>
        <taxon>Bacillati</taxon>
        <taxon>Actinomycetota</taxon>
        <taxon>Actinomycetes</taxon>
        <taxon>Pseudonocardiales</taxon>
        <taxon>Pseudonocardiaceae</taxon>
        <taxon>Amycolatopsis</taxon>
    </lineage>
</organism>
<dbReference type="InterPro" id="IPR036052">
    <property type="entry name" value="TrpB-like_PALP_sf"/>
</dbReference>
<comment type="cofactor">
    <cofactor evidence="1">
        <name>pyridoxal 5'-phosphate</name>
        <dbReference type="ChEBI" id="CHEBI:597326"/>
    </cofactor>
</comment>
<keyword evidence="5" id="KW-1185">Reference proteome</keyword>
<evidence type="ECO:0000256" key="1">
    <source>
        <dbReference type="ARBA" id="ARBA00001933"/>
    </source>
</evidence>
<name>A0ABP5CXA3_9PSEU</name>
<dbReference type="PANTHER" id="PTHR10314">
    <property type="entry name" value="CYSTATHIONINE BETA-SYNTHASE"/>
    <property type="match status" value="1"/>
</dbReference>
<keyword evidence="2" id="KW-0663">Pyridoxal phosphate</keyword>
<dbReference type="Gene3D" id="3.40.50.1100">
    <property type="match status" value="2"/>
</dbReference>
<dbReference type="EMBL" id="BAAANN010000021">
    <property type="protein sequence ID" value="GAA1970518.1"/>
    <property type="molecule type" value="Genomic_DNA"/>
</dbReference>
<proteinExistence type="predicted"/>
<dbReference type="RefSeq" id="WP_344423663.1">
    <property type="nucleotide sequence ID" value="NZ_BAAANN010000021.1"/>
</dbReference>
<dbReference type="InterPro" id="IPR050214">
    <property type="entry name" value="Cys_Synth/Cystath_Beta-Synth"/>
</dbReference>
<dbReference type="InterPro" id="IPR001926">
    <property type="entry name" value="TrpB-like_PALP"/>
</dbReference>
<feature type="domain" description="Tryptophan synthase beta chain-like PALP" evidence="3">
    <location>
        <begin position="27"/>
        <end position="274"/>
    </location>
</feature>
<evidence type="ECO:0000313" key="4">
    <source>
        <dbReference type="EMBL" id="GAA1970518.1"/>
    </source>
</evidence>
<dbReference type="Proteomes" id="UP001501116">
    <property type="component" value="Unassembled WGS sequence"/>
</dbReference>
<evidence type="ECO:0000313" key="5">
    <source>
        <dbReference type="Proteomes" id="UP001501116"/>
    </source>
</evidence>